<dbReference type="PANTHER" id="PTHR31151">
    <property type="entry name" value="PROLINE-TRNA LIGASE (DUF1680)"/>
    <property type="match status" value="1"/>
</dbReference>
<dbReference type="PANTHER" id="PTHR31151:SF0">
    <property type="entry name" value="PROLINE-TRNA LIGASE (DUF1680)"/>
    <property type="match status" value="1"/>
</dbReference>
<keyword evidence="3" id="KW-0378">Hydrolase</keyword>
<feature type="domain" description="Non-reducing end beta-L-arabinofuranosidase-like GH127 middle" evidence="2">
    <location>
        <begin position="450"/>
        <end position="546"/>
    </location>
</feature>
<dbReference type="InterPro" id="IPR008928">
    <property type="entry name" value="6-hairpin_glycosidase_sf"/>
</dbReference>
<accession>A0A6N2T264</accession>
<evidence type="ECO:0000259" key="2">
    <source>
        <dbReference type="Pfam" id="PF20736"/>
    </source>
</evidence>
<evidence type="ECO:0000313" key="3">
    <source>
        <dbReference type="EMBL" id="VYS99182.1"/>
    </source>
</evidence>
<dbReference type="EC" id="3.2.1.185" evidence="3"/>
<feature type="domain" description="Non-reducing end beta-L-arabinofuranosidase-like GH127 catalytic" evidence="1">
    <location>
        <begin position="51"/>
        <end position="438"/>
    </location>
</feature>
<protein>
    <submittedName>
        <fullName evidence="3">Non-reducing end beta-L-arabinofuranosidase</fullName>
        <ecNumber evidence="3">3.2.1.185</ecNumber>
    </submittedName>
</protein>
<gene>
    <name evidence="3" type="primary">hypBA1_1</name>
    <name evidence="3" type="ORF">BOLFYP28_00991</name>
</gene>
<keyword evidence="3" id="KW-0326">Glycosidase</keyword>
<reference evidence="3" key="1">
    <citation type="submission" date="2019-11" db="EMBL/GenBank/DDBJ databases">
        <authorList>
            <person name="Feng L."/>
        </authorList>
    </citation>
    <scope>NUCLEOTIDE SEQUENCE</scope>
    <source>
        <strain evidence="3">BovatusLFYP28</strain>
    </source>
</reference>
<proteinExistence type="predicted"/>
<dbReference type="InterPro" id="IPR049046">
    <property type="entry name" value="Beta-AFase-like_GH127_middle"/>
</dbReference>
<dbReference type="Pfam" id="PF20736">
    <property type="entry name" value="Glyco_hydro127M"/>
    <property type="match status" value="1"/>
</dbReference>
<evidence type="ECO:0000259" key="1">
    <source>
        <dbReference type="Pfam" id="PF07944"/>
    </source>
</evidence>
<sequence length="704" mass="79762">MLNWVHREIRMISGSSRIDEMKKNKTKGLFASIVLGVAVTACAPASSCGTVTVVDRPDIQSVNTNYIGYRAPLRPLNFIKLPVGSIQPEGWVKKYLELQRDGLTGHLGEISAWLEKDNNAWLTTGGDHGWEEVPYWLKGYGNLAYILNDPKMIEETKYWIEGVFASRQSDGYFGPVNERNGKRELWAQMIMLWCLQSYYEYSQDQRVIDLMTNYFKWQMTVPDDQLLEDYWEKSRGGDNIISIYWLYNHTGDAFLLELAEKIHRNTADWTKSTSLPNWHNVNIAQCFREPATYYMQTGDSAMLKASYNVHHLIRRTFGQVPGGMFGADENARLGYIDPRQGVETCGLVEQMASDEIMLCMTGDPMWAEHCEEVAFNSYPAAVMPDFKALRYITCPNHAISDSKNHHPGIDNRGPFLSMNPFSSRCCQHNHAQGWPYFTEHLVLATPDNGVATAIYAACKATVKVGDGKEITLHEETNYPFEEGIAFTVSTDEKVAFPFYLRIPSWTQKAEVRVNGKKVSAAPVAGKYLCINREWANGDRVELTLPMSLSMRTWQVNKNSVSVDYGPLTLSLKIAEKYVEKDSRETAIGDSKWQKGADPQKWPTTEIYPDSPWNYSLVLDKKEPLKNFKVIRKSWPADNYPFTVASVPLEVKAIGRPVPEWKIDETGLCGVLPEEDAVKGDKEEITLIPMGAARLRISAFPNTKE</sequence>
<dbReference type="AlphaFoldDB" id="A0A6N2T264"/>
<name>A0A6N2T264_BACOV</name>
<dbReference type="GO" id="GO:0005975">
    <property type="term" value="P:carbohydrate metabolic process"/>
    <property type="evidence" value="ECO:0007669"/>
    <property type="project" value="InterPro"/>
</dbReference>
<dbReference type="Pfam" id="PF07944">
    <property type="entry name" value="Beta-AFase-like_GH127_cat"/>
    <property type="match status" value="1"/>
</dbReference>
<dbReference type="SUPFAM" id="SSF48208">
    <property type="entry name" value="Six-hairpin glycosidases"/>
    <property type="match status" value="1"/>
</dbReference>
<dbReference type="InterPro" id="IPR012878">
    <property type="entry name" value="Beta-AFase-like_GH127_cat"/>
</dbReference>
<dbReference type="GO" id="GO:0102478">
    <property type="term" value="F:beta-L-arabinofuranosidase activity"/>
    <property type="evidence" value="ECO:0007669"/>
    <property type="project" value="UniProtKB-EC"/>
</dbReference>
<organism evidence="3">
    <name type="scientific">Bacteroides ovatus</name>
    <dbReference type="NCBI Taxonomy" id="28116"/>
    <lineage>
        <taxon>Bacteria</taxon>
        <taxon>Pseudomonadati</taxon>
        <taxon>Bacteroidota</taxon>
        <taxon>Bacteroidia</taxon>
        <taxon>Bacteroidales</taxon>
        <taxon>Bacteroidaceae</taxon>
        <taxon>Bacteroides</taxon>
    </lineage>
</organism>
<dbReference type="EMBL" id="CACRTD010000023">
    <property type="protein sequence ID" value="VYS99182.1"/>
    <property type="molecule type" value="Genomic_DNA"/>
</dbReference>